<dbReference type="EMBL" id="BAAANK010000012">
    <property type="protein sequence ID" value="GAA1846093.1"/>
    <property type="molecule type" value="Genomic_DNA"/>
</dbReference>
<comment type="caution">
    <text evidence="3">The sequence shown here is derived from an EMBL/GenBank/DDBJ whole genome shotgun (WGS) entry which is preliminary data.</text>
</comment>
<reference evidence="4" key="1">
    <citation type="journal article" date="2019" name="Int. J. Syst. Evol. Microbiol.">
        <title>The Global Catalogue of Microorganisms (GCM) 10K type strain sequencing project: providing services to taxonomists for standard genome sequencing and annotation.</title>
        <authorList>
            <consortium name="The Broad Institute Genomics Platform"/>
            <consortium name="The Broad Institute Genome Sequencing Center for Infectious Disease"/>
            <person name="Wu L."/>
            <person name="Ma J."/>
        </authorList>
    </citation>
    <scope>NUCLEOTIDE SEQUENCE [LARGE SCALE GENOMIC DNA]</scope>
    <source>
        <strain evidence="4">JCM 14323</strain>
    </source>
</reference>
<dbReference type="Pfam" id="PF12697">
    <property type="entry name" value="Abhydrolase_6"/>
    <property type="match status" value="1"/>
</dbReference>
<keyword evidence="4" id="KW-1185">Reference proteome</keyword>
<evidence type="ECO:0000313" key="4">
    <source>
        <dbReference type="Proteomes" id="UP001501746"/>
    </source>
</evidence>
<dbReference type="InterPro" id="IPR050266">
    <property type="entry name" value="AB_hydrolase_sf"/>
</dbReference>
<protein>
    <recommendedName>
        <fullName evidence="2">AB hydrolase-1 domain-containing protein</fullName>
    </recommendedName>
</protein>
<dbReference type="PANTHER" id="PTHR43798:SF33">
    <property type="entry name" value="HYDROLASE, PUTATIVE (AFU_ORTHOLOGUE AFUA_2G14860)-RELATED"/>
    <property type="match status" value="1"/>
</dbReference>
<feature type="compositionally biased region" description="Pro residues" evidence="1">
    <location>
        <begin position="292"/>
        <end position="302"/>
    </location>
</feature>
<gene>
    <name evidence="3" type="ORF">GCM10009750_35540</name>
</gene>
<dbReference type="Proteomes" id="UP001501746">
    <property type="component" value="Unassembled WGS sequence"/>
</dbReference>
<dbReference type="InterPro" id="IPR029058">
    <property type="entry name" value="AB_hydrolase_fold"/>
</dbReference>
<dbReference type="PANTHER" id="PTHR43798">
    <property type="entry name" value="MONOACYLGLYCEROL LIPASE"/>
    <property type="match status" value="1"/>
</dbReference>
<feature type="domain" description="AB hydrolase-1" evidence="2">
    <location>
        <begin position="50"/>
        <end position="263"/>
    </location>
</feature>
<dbReference type="Gene3D" id="3.40.50.1820">
    <property type="entry name" value="alpha/beta hydrolase"/>
    <property type="match status" value="1"/>
</dbReference>
<dbReference type="InterPro" id="IPR000073">
    <property type="entry name" value="AB_hydrolase_1"/>
</dbReference>
<name>A0ABP4ZBG3_9MICO</name>
<feature type="region of interest" description="Disordered" evidence="1">
    <location>
        <begin position="272"/>
        <end position="302"/>
    </location>
</feature>
<sequence length="302" mass="32668">MPDVRAQFGRTTSARFFVSRAPSGSGSHGLRFRVLASTAAQASQSSRAYVLIHGVGMSHRYFSRLHEELAGTDDVYSVDLPGFGGLPKPGTDLDVPAMAAALGGVLDTTVALTADEIILVGHSMGAQWAVELAAERPDLVHGVVIVGPVADERHRSLRAQSVALAVDTLGEPPSVNATVLSDYLRCGPRWYLRQAAHMLAYRLEDRVRDLRMPLLVVRGGDDPIAGAVWCRRLRDRAPRGSPVVVPQRNHVVQQTAPRAVADALRAWRRPDGLHGSRRFAGQRPMEQSLKTPNPPGPHSRSG</sequence>
<dbReference type="RefSeq" id="WP_157428471.1">
    <property type="nucleotide sequence ID" value="NZ_BAAANK010000012.1"/>
</dbReference>
<evidence type="ECO:0000259" key="2">
    <source>
        <dbReference type="Pfam" id="PF12697"/>
    </source>
</evidence>
<proteinExistence type="predicted"/>
<evidence type="ECO:0000313" key="3">
    <source>
        <dbReference type="EMBL" id="GAA1846093.1"/>
    </source>
</evidence>
<organism evidence="3 4">
    <name type="scientific">Agromyces salentinus</name>
    <dbReference type="NCBI Taxonomy" id="269421"/>
    <lineage>
        <taxon>Bacteria</taxon>
        <taxon>Bacillati</taxon>
        <taxon>Actinomycetota</taxon>
        <taxon>Actinomycetes</taxon>
        <taxon>Micrococcales</taxon>
        <taxon>Microbacteriaceae</taxon>
        <taxon>Agromyces</taxon>
    </lineage>
</organism>
<accession>A0ABP4ZBG3</accession>
<dbReference type="SUPFAM" id="SSF53474">
    <property type="entry name" value="alpha/beta-Hydrolases"/>
    <property type="match status" value="1"/>
</dbReference>
<evidence type="ECO:0000256" key="1">
    <source>
        <dbReference type="SAM" id="MobiDB-lite"/>
    </source>
</evidence>